<comment type="caution">
    <text evidence="1">The sequence shown here is derived from an EMBL/GenBank/DDBJ whole genome shotgun (WGS) entry which is preliminary data.</text>
</comment>
<accession>A0A9W6ZT32</accession>
<keyword evidence="2" id="KW-1185">Reference proteome</keyword>
<sequence>MQCSPRSGLIMRGFNDESSFDPAESPCTAKQYTKEMVWGSVSPPVVEFVNGASSLLPGDCESYYSRFYSNIEAAPPNAIELTNDSSSSELPTPSRISSKYNEKDNWIATVGTSIRSNRAPLVNPLGAYLISAANATGKHRYISAKVTFKVPSVASEVRPIYRPHSHDIRFGVVMTGNRAGSMQTWSALSFSALKTDENGVAIIYVVGQNVEVEDEECYNVIRWPVGGEDGSNAGWPAIIIEQYLAQSQRLERPEFTSAIADVVGESSVAANLGMGEYAPTVEYFESVDDMKFIKT</sequence>
<gene>
    <name evidence="1" type="ORF">TrLO_g7696</name>
</gene>
<evidence type="ECO:0000313" key="1">
    <source>
        <dbReference type="EMBL" id="GMH56145.1"/>
    </source>
</evidence>
<name>A0A9W6ZT32_9STRA</name>
<dbReference type="Proteomes" id="UP001165122">
    <property type="component" value="Unassembled WGS sequence"/>
</dbReference>
<proteinExistence type="predicted"/>
<dbReference type="AlphaFoldDB" id="A0A9W6ZT32"/>
<organism evidence="1 2">
    <name type="scientific">Triparma laevis f. longispina</name>
    <dbReference type="NCBI Taxonomy" id="1714387"/>
    <lineage>
        <taxon>Eukaryota</taxon>
        <taxon>Sar</taxon>
        <taxon>Stramenopiles</taxon>
        <taxon>Ochrophyta</taxon>
        <taxon>Bolidophyceae</taxon>
        <taxon>Parmales</taxon>
        <taxon>Triparmaceae</taxon>
        <taxon>Triparma</taxon>
    </lineage>
</organism>
<reference evidence="2" key="1">
    <citation type="journal article" date="2023" name="Commun. Biol.">
        <title>Genome analysis of Parmales, the sister group of diatoms, reveals the evolutionary specialization of diatoms from phago-mixotrophs to photoautotrophs.</title>
        <authorList>
            <person name="Ban H."/>
            <person name="Sato S."/>
            <person name="Yoshikawa S."/>
            <person name="Yamada K."/>
            <person name="Nakamura Y."/>
            <person name="Ichinomiya M."/>
            <person name="Sato N."/>
            <person name="Blanc-Mathieu R."/>
            <person name="Endo H."/>
            <person name="Kuwata A."/>
            <person name="Ogata H."/>
        </authorList>
    </citation>
    <scope>NUCLEOTIDE SEQUENCE [LARGE SCALE GENOMIC DNA]</scope>
    <source>
        <strain evidence="2">NIES 3700</strain>
    </source>
</reference>
<dbReference type="EMBL" id="BRXW01000450">
    <property type="protein sequence ID" value="GMH56145.1"/>
    <property type="molecule type" value="Genomic_DNA"/>
</dbReference>
<protein>
    <submittedName>
        <fullName evidence="1">Uncharacterized protein</fullName>
    </submittedName>
</protein>
<dbReference type="OrthoDB" id="10453947at2759"/>
<evidence type="ECO:0000313" key="2">
    <source>
        <dbReference type="Proteomes" id="UP001165122"/>
    </source>
</evidence>